<dbReference type="CDD" id="cd03586">
    <property type="entry name" value="PolY_Pol_IV_kappa"/>
    <property type="match status" value="1"/>
</dbReference>
<name>A0A194AJ31_9BACT</name>
<accession>A0A194AJ31</accession>
<evidence type="ECO:0000256" key="8">
    <source>
        <dbReference type="ARBA" id="ARBA00022705"/>
    </source>
</evidence>
<dbReference type="EMBL" id="BDFE01000017">
    <property type="protein sequence ID" value="GAU09338.1"/>
    <property type="molecule type" value="Genomic_DNA"/>
</dbReference>
<dbReference type="FunFam" id="3.40.1170.60:FF:000001">
    <property type="entry name" value="DNA polymerase IV"/>
    <property type="match status" value="1"/>
</dbReference>
<evidence type="ECO:0000256" key="12">
    <source>
        <dbReference type="ARBA" id="ARBA00022932"/>
    </source>
</evidence>
<feature type="site" description="Substrate discrimination" evidence="16">
    <location>
        <position position="11"/>
    </location>
</feature>
<dbReference type="Gene3D" id="1.10.150.20">
    <property type="entry name" value="5' to 3' exonuclease, C-terminal subdomain"/>
    <property type="match status" value="1"/>
</dbReference>
<dbReference type="Pfam" id="PF11799">
    <property type="entry name" value="IMS_C"/>
    <property type="match status" value="1"/>
</dbReference>
<keyword evidence="8 16" id="KW-0235">DNA replication</keyword>
<comment type="catalytic activity">
    <reaction evidence="15 16">
        <text>DNA(n) + a 2'-deoxyribonucleoside 5'-triphosphate = DNA(n+1) + diphosphate</text>
        <dbReference type="Rhea" id="RHEA:22508"/>
        <dbReference type="Rhea" id="RHEA-COMP:17339"/>
        <dbReference type="Rhea" id="RHEA-COMP:17340"/>
        <dbReference type="ChEBI" id="CHEBI:33019"/>
        <dbReference type="ChEBI" id="CHEBI:61560"/>
        <dbReference type="ChEBI" id="CHEBI:173112"/>
        <dbReference type="EC" id="2.7.7.7"/>
    </reaction>
</comment>
<dbReference type="PANTHER" id="PTHR11076">
    <property type="entry name" value="DNA REPAIR POLYMERASE UMUC / TRANSFERASE FAMILY MEMBER"/>
    <property type="match status" value="1"/>
</dbReference>
<keyword evidence="14 16" id="KW-0234">DNA repair</keyword>
<dbReference type="Proteomes" id="UP000095200">
    <property type="component" value="Unassembled WGS sequence"/>
</dbReference>
<organism evidence="18 19">
    <name type="scientific">Desulfoplanes formicivorans</name>
    <dbReference type="NCBI Taxonomy" id="1592317"/>
    <lineage>
        <taxon>Bacteria</taxon>
        <taxon>Pseudomonadati</taxon>
        <taxon>Thermodesulfobacteriota</taxon>
        <taxon>Desulfovibrionia</taxon>
        <taxon>Desulfovibrionales</taxon>
        <taxon>Desulfoplanaceae</taxon>
        <taxon>Desulfoplanes</taxon>
    </lineage>
</organism>
<dbReference type="InterPro" id="IPR050116">
    <property type="entry name" value="DNA_polymerase-Y"/>
</dbReference>
<comment type="subunit">
    <text evidence="3 16">Monomer.</text>
</comment>
<comment type="cofactor">
    <cofactor evidence="16">
        <name>Mg(2+)</name>
        <dbReference type="ChEBI" id="CHEBI:18420"/>
    </cofactor>
    <text evidence="16">Binds 2 magnesium ions per subunit.</text>
</comment>
<evidence type="ECO:0000256" key="5">
    <source>
        <dbReference type="ARBA" id="ARBA00022490"/>
    </source>
</evidence>
<dbReference type="SUPFAM" id="SSF56672">
    <property type="entry name" value="DNA/RNA polymerases"/>
    <property type="match status" value="1"/>
</dbReference>
<protein>
    <recommendedName>
        <fullName evidence="16">DNA polymerase IV</fullName>
        <shortName evidence="16">Pol IV</shortName>
        <ecNumber evidence="16">2.7.7.7</ecNumber>
    </recommendedName>
</protein>
<evidence type="ECO:0000256" key="16">
    <source>
        <dbReference type="HAMAP-Rule" id="MF_01113"/>
    </source>
</evidence>
<evidence type="ECO:0000313" key="18">
    <source>
        <dbReference type="EMBL" id="GAU09338.1"/>
    </source>
</evidence>
<evidence type="ECO:0000313" key="19">
    <source>
        <dbReference type="Proteomes" id="UP000095200"/>
    </source>
</evidence>
<keyword evidence="11 16" id="KW-0460">Magnesium</keyword>
<evidence type="ECO:0000256" key="9">
    <source>
        <dbReference type="ARBA" id="ARBA00022723"/>
    </source>
</evidence>
<dbReference type="InterPro" id="IPR017961">
    <property type="entry name" value="DNA_pol_Y-fam_little_finger"/>
</dbReference>
<gene>
    <name evidence="16" type="primary">dinB</name>
    <name evidence="18" type="ORF">DPF_2061</name>
</gene>
<comment type="similarity">
    <text evidence="2 16">Belongs to the DNA polymerase type-Y family.</text>
</comment>
<dbReference type="FunFam" id="3.30.1490.100:FF:000004">
    <property type="entry name" value="DNA polymerase IV"/>
    <property type="match status" value="1"/>
</dbReference>
<dbReference type="STRING" id="1592317.DPF_2061"/>
<feature type="binding site" evidence="16">
    <location>
        <position position="99"/>
    </location>
    <ligand>
        <name>Mg(2+)</name>
        <dbReference type="ChEBI" id="CHEBI:18420"/>
    </ligand>
</feature>
<dbReference type="Pfam" id="PF00817">
    <property type="entry name" value="IMS"/>
    <property type="match status" value="1"/>
</dbReference>
<keyword evidence="4 16" id="KW-0515">Mutator protein</keyword>
<keyword evidence="12 16" id="KW-0239">DNA-directed DNA polymerase</keyword>
<evidence type="ECO:0000256" key="11">
    <source>
        <dbReference type="ARBA" id="ARBA00022842"/>
    </source>
</evidence>
<sequence length="386" mass="42883">MILHLDMDAFFASVEQADNPELRGKPVIIGTGSRAVASTCSYEARAFGVRSAMPLYKARRLCPHGIFLPGRMHRYKEISRTIFKLLHEFSPIIEKASIDECYLDITGTSRLFGPPARLARLMQQRVWETCNLTCSIGVAPVKFLAKIASDWHKPRGITIIETEQVAPFLAQLPVSKIPGVGRKTLPLLQRLGIVYASQVLDFSKQFWEDRLGKQGAVLYARAQGKDPGRVVTQTARKSCSAENTLAEDTSDPHLLRSWLLTQSRDVASQLRRMGVRGRTITLKIKFADFTAMTRSKTLAAPTRSSGIIFETASLLLESCSLGKQVRLIGVGVSQFAENTPGLPFLQDPRKAKLDKLDEAMDAIAKRFGESMVQSASLLTFQERTRD</sequence>
<dbReference type="GO" id="GO:0009432">
    <property type="term" value="P:SOS response"/>
    <property type="evidence" value="ECO:0007669"/>
    <property type="project" value="TreeGrafter"/>
</dbReference>
<dbReference type="GO" id="GO:0042276">
    <property type="term" value="P:error-prone translesion synthesis"/>
    <property type="evidence" value="ECO:0007669"/>
    <property type="project" value="TreeGrafter"/>
</dbReference>
<dbReference type="InterPro" id="IPR043128">
    <property type="entry name" value="Rev_trsase/Diguanyl_cyclase"/>
</dbReference>
<keyword evidence="10 16" id="KW-0227">DNA damage</keyword>
<keyword evidence="19" id="KW-1185">Reference proteome</keyword>
<dbReference type="GO" id="GO:0006261">
    <property type="term" value="P:DNA-templated DNA replication"/>
    <property type="evidence" value="ECO:0007669"/>
    <property type="project" value="UniProtKB-UniRule"/>
</dbReference>
<dbReference type="InterPro" id="IPR043502">
    <property type="entry name" value="DNA/RNA_pol_sf"/>
</dbReference>
<dbReference type="RefSeq" id="WP_218069983.1">
    <property type="nucleotide sequence ID" value="NZ_BDFE01000017.1"/>
</dbReference>
<evidence type="ECO:0000256" key="7">
    <source>
        <dbReference type="ARBA" id="ARBA00022695"/>
    </source>
</evidence>
<dbReference type="InterPro" id="IPR001126">
    <property type="entry name" value="UmuC"/>
</dbReference>
<keyword evidence="9 16" id="KW-0479">Metal-binding</keyword>
<comment type="caution">
    <text evidence="18">The sequence shown here is derived from an EMBL/GenBank/DDBJ whole genome shotgun (WGS) entry which is preliminary data.</text>
</comment>
<dbReference type="GO" id="GO:0003887">
    <property type="term" value="F:DNA-directed DNA polymerase activity"/>
    <property type="evidence" value="ECO:0007669"/>
    <property type="project" value="UniProtKB-UniRule"/>
</dbReference>
<reference evidence="19" key="1">
    <citation type="submission" date="2016-06" db="EMBL/GenBank/DDBJ databases">
        <title>Draft genome sequence of Desulfoplanes formicivorans strain Pf12B.</title>
        <authorList>
            <person name="Watanabe M."/>
            <person name="Kojima H."/>
            <person name="Fukui M."/>
        </authorList>
    </citation>
    <scope>NUCLEOTIDE SEQUENCE [LARGE SCALE GENOMIC DNA]</scope>
    <source>
        <strain evidence="19">Pf12B</strain>
    </source>
</reference>
<keyword evidence="13 16" id="KW-0238">DNA-binding</keyword>
<evidence type="ECO:0000256" key="2">
    <source>
        <dbReference type="ARBA" id="ARBA00010945"/>
    </source>
</evidence>
<dbReference type="PANTHER" id="PTHR11076:SF33">
    <property type="entry name" value="DNA POLYMERASE KAPPA"/>
    <property type="match status" value="1"/>
</dbReference>
<comment type="subcellular location">
    <subcellularLocation>
        <location evidence="1 16">Cytoplasm</location>
    </subcellularLocation>
</comment>
<evidence type="ECO:0000256" key="1">
    <source>
        <dbReference type="ARBA" id="ARBA00004496"/>
    </source>
</evidence>
<evidence type="ECO:0000256" key="3">
    <source>
        <dbReference type="ARBA" id="ARBA00011245"/>
    </source>
</evidence>
<dbReference type="Gene3D" id="3.30.70.270">
    <property type="match status" value="1"/>
</dbReference>
<evidence type="ECO:0000256" key="4">
    <source>
        <dbReference type="ARBA" id="ARBA00022457"/>
    </source>
</evidence>
<evidence type="ECO:0000256" key="6">
    <source>
        <dbReference type="ARBA" id="ARBA00022679"/>
    </source>
</evidence>
<dbReference type="GO" id="GO:0005829">
    <property type="term" value="C:cytosol"/>
    <property type="evidence" value="ECO:0007669"/>
    <property type="project" value="TreeGrafter"/>
</dbReference>
<dbReference type="Gene3D" id="3.30.1490.100">
    <property type="entry name" value="DNA polymerase, Y-family, little finger domain"/>
    <property type="match status" value="1"/>
</dbReference>
<dbReference type="InterPro" id="IPR024728">
    <property type="entry name" value="PolY_HhH_motif"/>
</dbReference>
<dbReference type="NCBIfam" id="NF002677">
    <property type="entry name" value="PRK02406.1"/>
    <property type="match status" value="1"/>
</dbReference>
<proteinExistence type="inferred from homology"/>
<evidence type="ECO:0000256" key="10">
    <source>
        <dbReference type="ARBA" id="ARBA00022763"/>
    </source>
</evidence>
<dbReference type="SUPFAM" id="SSF100879">
    <property type="entry name" value="Lesion bypass DNA polymerase (Y-family), little finger domain"/>
    <property type="match status" value="1"/>
</dbReference>
<feature type="domain" description="UmuC" evidence="17">
    <location>
        <begin position="2"/>
        <end position="181"/>
    </location>
</feature>
<keyword evidence="7 16" id="KW-0548">Nucleotidyltransferase</keyword>
<dbReference type="AlphaFoldDB" id="A0A194AJ31"/>
<dbReference type="GO" id="GO:0003684">
    <property type="term" value="F:damaged DNA binding"/>
    <property type="evidence" value="ECO:0007669"/>
    <property type="project" value="InterPro"/>
</dbReference>
<dbReference type="Pfam" id="PF11798">
    <property type="entry name" value="IMS_HHH"/>
    <property type="match status" value="1"/>
</dbReference>
<feature type="active site" evidence="16">
    <location>
        <position position="100"/>
    </location>
</feature>
<dbReference type="HAMAP" id="MF_01113">
    <property type="entry name" value="DNApol_IV"/>
    <property type="match status" value="1"/>
</dbReference>
<comment type="function">
    <text evidence="16">Poorly processive, error-prone DNA polymerase involved in untargeted mutagenesis. Copies undamaged DNA at stalled replication forks, which arise in vivo from mismatched or misaligned primer ends. These misaligned primers can be extended by PolIV. Exhibits no 3'-5' exonuclease (proofreading) activity. May be involved in translesional synthesis, in conjunction with the beta clamp from PolIII.</text>
</comment>
<dbReference type="PROSITE" id="PS50173">
    <property type="entry name" value="UMUC"/>
    <property type="match status" value="1"/>
</dbReference>
<dbReference type="Gene3D" id="3.40.1170.60">
    <property type="match status" value="1"/>
</dbReference>
<dbReference type="NCBIfam" id="NF010731">
    <property type="entry name" value="PRK14133.1"/>
    <property type="match status" value="1"/>
</dbReference>
<dbReference type="InterPro" id="IPR022880">
    <property type="entry name" value="DNApol_IV"/>
</dbReference>
<dbReference type="EC" id="2.7.7.7" evidence="16"/>
<keyword evidence="5 16" id="KW-0963">Cytoplasm</keyword>
<feature type="binding site" evidence="16">
    <location>
        <position position="6"/>
    </location>
    <ligand>
        <name>Mg(2+)</name>
        <dbReference type="ChEBI" id="CHEBI:18420"/>
    </ligand>
</feature>
<dbReference type="GO" id="GO:0000287">
    <property type="term" value="F:magnesium ion binding"/>
    <property type="evidence" value="ECO:0007669"/>
    <property type="project" value="UniProtKB-UniRule"/>
</dbReference>
<dbReference type="InterPro" id="IPR036775">
    <property type="entry name" value="DNA_pol_Y-fam_lit_finger_sf"/>
</dbReference>
<evidence type="ECO:0000256" key="13">
    <source>
        <dbReference type="ARBA" id="ARBA00023125"/>
    </source>
</evidence>
<evidence type="ECO:0000256" key="15">
    <source>
        <dbReference type="ARBA" id="ARBA00049244"/>
    </source>
</evidence>
<evidence type="ECO:0000256" key="14">
    <source>
        <dbReference type="ARBA" id="ARBA00023204"/>
    </source>
</evidence>
<keyword evidence="6 16" id="KW-0808">Transferase</keyword>
<evidence type="ECO:0000259" key="17">
    <source>
        <dbReference type="PROSITE" id="PS50173"/>
    </source>
</evidence>
<dbReference type="GO" id="GO:0006281">
    <property type="term" value="P:DNA repair"/>
    <property type="evidence" value="ECO:0007669"/>
    <property type="project" value="UniProtKB-UniRule"/>
</dbReference>